<name>A0ACA9UJ63_BIOOC</name>
<protein>
    <submittedName>
        <fullName evidence="1">Uncharacterized protein</fullName>
    </submittedName>
</protein>
<proteinExistence type="predicted"/>
<dbReference type="EMBL" id="CADEHS020000499">
    <property type="protein sequence ID" value="CAG9952802.1"/>
    <property type="molecule type" value="Genomic_DNA"/>
</dbReference>
<dbReference type="Proteomes" id="UP000836387">
    <property type="component" value="Unassembled WGS sequence"/>
</dbReference>
<evidence type="ECO:0000313" key="1">
    <source>
        <dbReference type="EMBL" id="CAG9952802.1"/>
    </source>
</evidence>
<comment type="caution">
    <text evidence="1">The sequence shown here is derived from an EMBL/GenBank/DDBJ whole genome shotgun (WGS) entry which is preliminary data.</text>
</comment>
<organism evidence="1 2">
    <name type="scientific">Clonostachys rosea f. rosea IK726</name>
    <dbReference type="NCBI Taxonomy" id="1349383"/>
    <lineage>
        <taxon>Eukaryota</taxon>
        <taxon>Fungi</taxon>
        <taxon>Dikarya</taxon>
        <taxon>Ascomycota</taxon>
        <taxon>Pezizomycotina</taxon>
        <taxon>Sordariomycetes</taxon>
        <taxon>Hypocreomycetidae</taxon>
        <taxon>Hypocreales</taxon>
        <taxon>Bionectriaceae</taxon>
        <taxon>Clonostachys</taxon>
    </lineage>
</organism>
<reference evidence="1" key="1">
    <citation type="submission" date="2020-04" db="EMBL/GenBank/DDBJ databases">
        <authorList>
            <person name="Broberg M."/>
        </authorList>
    </citation>
    <scope>NUCLEOTIDE SEQUENCE</scope>
</reference>
<sequence>MIGTYFLQALDKETISFVAIMGIRDDLHLVGQQYSWLTTCIYLAIVVVEFPTNWIIQRAPIAKYLSANIILWGITLALHAICKDFAGIPIARTVLGALEACCQPVFIVMSATWFKREEQAAVTILCLSWRSQQIVGAMGTVFNIPTWSPSNLGKLSTRLMALDCLWGFNRIQKERSGKHSSYLLHSSNLYYDPSAPQCFPRF</sequence>
<accession>A0ACA9UJ63</accession>
<evidence type="ECO:0000313" key="2">
    <source>
        <dbReference type="Proteomes" id="UP000836387"/>
    </source>
</evidence>
<keyword evidence="2" id="KW-1185">Reference proteome</keyword>
<gene>
    <name evidence="1" type="ORF">CRV2_00021791</name>
</gene>
<reference evidence="1" key="2">
    <citation type="submission" date="2021-10" db="EMBL/GenBank/DDBJ databases">
        <authorList>
            <person name="Piombo E."/>
        </authorList>
    </citation>
    <scope>NUCLEOTIDE SEQUENCE</scope>
</reference>